<organism evidence="2 3">
    <name type="scientific">Karstenula rhodostoma CBS 690.94</name>
    <dbReference type="NCBI Taxonomy" id="1392251"/>
    <lineage>
        <taxon>Eukaryota</taxon>
        <taxon>Fungi</taxon>
        <taxon>Dikarya</taxon>
        <taxon>Ascomycota</taxon>
        <taxon>Pezizomycotina</taxon>
        <taxon>Dothideomycetes</taxon>
        <taxon>Pleosporomycetidae</taxon>
        <taxon>Pleosporales</taxon>
        <taxon>Massarineae</taxon>
        <taxon>Didymosphaeriaceae</taxon>
        <taxon>Karstenula</taxon>
    </lineage>
</organism>
<accession>A0A9P4PDN0</accession>
<gene>
    <name evidence="2" type="ORF">P171DRAFT_487442</name>
</gene>
<keyword evidence="3" id="KW-1185">Reference proteome</keyword>
<name>A0A9P4PDN0_9PLEO</name>
<dbReference type="AlphaFoldDB" id="A0A9P4PDN0"/>
<dbReference type="OrthoDB" id="10546576at2759"/>
<sequence length="255" mass="30009">MAKLIDACTSERYLQRYKTDSSKSHTSETYSKVGSNGLRRRCFFHEEPSFLEDPHESYRLLLDFVKYLLSDEGEHVTGIVYVLNHEQESENLQGQEQSVGRLTLQSYLEFVRSWIGINCPRSIVLTVNRRPEEIYSSTTHRINSTWGQVLIGQSSNVMGDDPDGVIRTLITSNEHKLHLWNEIYGKEKKQLRKTEIGQLYTKQLEKWIDETKDWRKKMKKEKRDLSEIDRKITQLKGNLKSWKDLQFPPKLKSKR</sequence>
<protein>
    <submittedName>
        <fullName evidence="2">Uncharacterized protein</fullName>
    </submittedName>
</protein>
<evidence type="ECO:0000313" key="2">
    <source>
        <dbReference type="EMBL" id="KAF2442186.1"/>
    </source>
</evidence>
<feature type="coiled-coil region" evidence="1">
    <location>
        <begin position="204"/>
        <end position="238"/>
    </location>
</feature>
<comment type="caution">
    <text evidence="2">The sequence shown here is derived from an EMBL/GenBank/DDBJ whole genome shotgun (WGS) entry which is preliminary data.</text>
</comment>
<keyword evidence="1" id="KW-0175">Coiled coil</keyword>
<proteinExistence type="predicted"/>
<dbReference type="Proteomes" id="UP000799764">
    <property type="component" value="Unassembled WGS sequence"/>
</dbReference>
<reference evidence="2" key="1">
    <citation type="journal article" date="2020" name="Stud. Mycol.">
        <title>101 Dothideomycetes genomes: a test case for predicting lifestyles and emergence of pathogens.</title>
        <authorList>
            <person name="Haridas S."/>
            <person name="Albert R."/>
            <person name="Binder M."/>
            <person name="Bloem J."/>
            <person name="Labutti K."/>
            <person name="Salamov A."/>
            <person name="Andreopoulos B."/>
            <person name="Baker S."/>
            <person name="Barry K."/>
            <person name="Bills G."/>
            <person name="Bluhm B."/>
            <person name="Cannon C."/>
            <person name="Castanera R."/>
            <person name="Culley D."/>
            <person name="Daum C."/>
            <person name="Ezra D."/>
            <person name="Gonzalez J."/>
            <person name="Henrissat B."/>
            <person name="Kuo A."/>
            <person name="Liang C."/>
            <person name="Lipzen A."/>
            <person name="Lutzoni F."/>
            <person name="Magnuson J."/>
            <person name="Mondo S."/>
            <person name="Nolan M."/>
            <person name="Ohm R."/>
            <person name="Pangilinan J."/>
            <person name="Park H.-J."/>
            <person name="Ramirez L."/>
            <person name="Alfaro M."/>
            <person name="Sun H."/>
            <person name="Tritt A."/>
            <person name="Yoshinaga Y."/>
            <person name="Zwiers L.-H."/>
            <person name="Turgeon B."/>
            <person name="Goodwin S."/>
            <person name="Spatafora J."/>
            <person name="Crous P."/>
            <person name="Grigoriev I."/>
        </authorList>
    </citation>
    <scope>NUCLEOTIDE SEQUENCE</scope>
    <source>
        <strain evidence="2">CBS 690.94</strain>
    </source>
</reference>
<evidence type="ECO:0000256" key="1">
    <source>
        <dbReference type="SAM" id="Coils"/>
    </source>
</evidence>
<dbReference type="EMBL" id="MU001504">
    <property type="protein sequence ID" value="KAF2442186.1"/>
    <property type="molecule type" value="Genomic_DNA"/>
</dbReference>
<evidence type="ECO:0000313" key="3">
    <source>
        <dbReference type="Proteomes" id="UP000799764"/>
    </source>
</evidence>